<keyword evidence="5" id="KW-0732">Signal</keyword>
<keyword evidence="4" id="KW-0812">Transmembrane</keyword>
<feature type="domain" description="Cadherin" evidence="14">
    <location>
        <begin position="1618"/>
        <end position="1719"/>
    </location>
</feature>
<dbReference type="InParanoid" id="A7RQM0"/>
<feature type="domain" description="Cadherin" evidence="14">
    <location>
        <begin position="479"/>
        <end position="583"/>
    </location>
</feature>
<keyword evidence="7 13" id="KW-0106">Calcium</keyword>
<dbReference type="PROSITE" id="PS50268">
    <property type="entry name" value="CADHERIN_2"/>
    <property type="match status" value="18"/>
</dbReference>
<dbReference type="GO" id="GO:0005509">
    <property type="term" value="F:calcium ion binding"/>
    <property type="evidence" value="ECO:0007669"/>
    <property type="project" value="UniProtKB-UniRule"/>
</dbReference>
<evidence type="ECO:0000256" key="6">
    <source>
        <dbReference type="ARBA" id="ARBA00022737"/>
    </source>
</evidence>
<keyword evidence="9" id="KW-1133">Transmembrane helix</keyword>
<keyword evidence="12" id="KW-0325">Glycoprotein</keyword>
<feature type="domain" description="Cadherin" evidence="14">
    <location>
        <begin position="1515"/>
        <end position="1617"/>
    </location>
</feature>
<keyword evidence="3" id="KW-0245">EGF-like domain</keyword>
<dbReference type="PRINTS" id="PR00205">
    <property type="entry name" value="CADHERIN"/>
</dbReference>
<keyword evidence="6" id="KW-0677">Repeat</keyword>
<dbReference type="PANTHER" id="PTHR24026:SF126">
    <property type="entry name" value="PROTOCADHERIN FAT 4"/>
    <property type="match status" value="1"/>
</dbReference>
<dbReference type="GO" id="GO:0044331">
    <property type="term" value="P:cell-cell adhesion mediated by cadherin"/>
    <property type="evidence" value="ECO:0000318"/>
    <property type="project" value="GO_Central"/>
</dbReference>
<evidence type="ECO:0000256" key="10">
    <source>
        <dbReference type="ARBA" id="ARBA00023136"/>
    </source>
</evidence>
<dbReference type="HOGENOM" id="CLU_001273_1_0_1"/>
<feature type="domain" description="Cadherin" evidence="14">
    <location>
        <begin position="1100"/>
        <end position="1203"/>
    </location>
</feature>
<feature type="domain" description="Cadherin" evidence="14">
    <location>
        <begin position="169"/>
        <end position="271"/>
    </location>
</feature>
<evidence type="ECO:0000259" key="14">
    <source>
        <dbReference type="PROSITE" id="PS50268"/>
    </source>
</evidence>
<dbReference type="InterPro" id="IPR002126">
    <property type="entry name" value="Cadherin-like_dom"/>
</dbReference>
<sequence>YSIMDGNDQGMFTIDSSTGSITTTGRKFDRESESRYRLTVLAQDAANRCHKGRTVVVIDVKDENDNAPEFPLNSYVFNIRENTPAAQVAIVTATDRDSGTNAAITYSLFSGENKFMMNSKTGEIRTVTPLDHETKDSYTMRISAFDGKHTTFVPLITVDDVNDNAPFFALSVYKTGVYEDVAVGSIVRQLTAVDLDVGINARLSYSLVSGDTSYFTVDSQGVIRTKGAFDRETKASYQVALRAQDGGSPSRSGQATVEIEILDVNDNRPVFSSAQYTASVDEDVAIGAAMVTVTASDKDNGNNADLRYSFTSGNTNHAFTLDAVTGVVTVSRSLDFEQRSSYALGLSVTDRGSPPLTDTSHLLINVNDINDNPPVFSPSAYQSRVKENTPAGTQVSATDRDSSTNGALVFGIIKGNDDGVFTIDGSTGIISIAKSPDYENKTRYDLTVQARDRGVPVKYDTAQVTIFIEDVNDHSPVFSPSNYSKQIPESTVIGSTVVTVTATDLDSGPRGRLEYRLISGNVKGAFNIDANSGSIRVSSELDRETTPSYSLQVEARDGGSTSRSSSTRVTIALQDINDNSPIFQGPYVFRVSESSSPGHQIGQVAATDADDSSNGDVRYALSDNTDVFSINTSTGLITLKTQLDYEKKTQYMVTVTAKDGGTPSRSSLTVVKVMVDDVNDNPPQFAKSLYTCTVGENLAAGVAVCYVTATDADSGANGKISYSILSGNENMAFAMDRFTGEITTRVPLDRETIASYSLTINADDGSLVRFMAATTVNISIADENDNQPTFTGPSRFNISEDSPTGTRVGQLTATDRDIGPNGAVTYAIISGNQGNSFQLDPRSGILSVRSTLDRETIPSYTLVVKASDAGSPQQSITASIHVSVLDVNDNAPRFEKSLFSGEIREDASVHSTVLQVKVEDKDEGSNGAITLSLSGEGSDNFTIDSTGFVLSKTPLDYETTAAYQLTVTARDGGSPSKSATAQVKITIINVNDNVPSFVSPAQVTSIPEDVAINTHVVKLNATDSDGTPLTFDIVEGNAGSSFKIDQSSGLISVAKRLDRETTANYTLVVRATETGSQGESVYNNATIRVLDVNDNAPVFNPGSYAKSLHENLPIGQTVAKVTATDRDEGENAKVTYELSVGDTSKFEVNPATGLVTTKRPLDREDQASYSLRVTAMDHGKPSQSAVAAITLTINDLNDNSPQFSQSKYTLTVTENTANGSNILRVLASDPDAGANGRVTYSIISGNHGNAFRIDSTTGRITVVGVVDREALASYNLTISAKDSGVPPWVSTAFVAITVADENDNSPIFASNETSYGIDEGVSIGSRVAVVTATDRDEGSNAQVFYSIVRGDTSAFAINAMNGVLTVKKEINRETVPTYTLTIRASDRGSPMMTSDKELTVVVNDVNDNPPVFNSQSYIGSVRENSAQSTSVLTVAADDSDVGANAVLRYSIISGNDEKRFKINSTSGVIMTTTPLDFEEKSQYGLEVTATDSKYTAKTNVTIRVINLNDITPAFTQQNYTASVRENSPTSTSVVKVSASDRDSFGSLSYSIVGGKDSDKFSIDQRSGIISTADVLDRELVSLYAIQVRVTDAGNPPLSNLTWVTIKILDENDNSPKFDSSSYSSSILENSAPSSFSFKLAATDADEGTNARITYNLSRNDAFMIGASSGVITLAQPLDRENKSTYDLAIQARDHGTPPQASSITIRVTVIDINDHRPLINSSSLRGSVRENQPKETHVMRILASDADTGLNAELTFSLLSNEHKSVFTLDNTTGDISTKVPLDREQQAVYTLRIGVADKGNPSLSSVADVIIDVIDEDDNCPRFQPTEYNVTISESLPRGASIVQVTARDID</sequence>
<keyword evidence="2" id="KW-1003">Cell membrane</keyword>
<evidence type="ECO:0000256" key="13">
    <source>
        <dbReference type="PROSITE-ProRule" id="PRU00043"/>
    </source>
</evidence>
<evidence type="ECO:0000256" key="2">
    <source>
        <dbReference type="ARBA" id="ARBA00022475"/>
    </source>
</evidence>
<feature type="domain" description="Cadherin" evidence="14">
    <location>
        <begin position="1720"/>
        <end position="1824"/>
    </location>
</feature>
<keyword evidence="16" id="KW-1185">Reference proteome</keyword>
<feature type="domain" description="Cadherin" evidence="14">
    <location>
        <begin position="1413"/>
        <end position="1514"/>
    </location>
</feature>
<keyword evidence="11" id="KW-1015">Disulfide bond</keyword>
<keyword evidence="10" id="KW-0472">Membrane</keyword>
<dbReference type="GO" id="GO:0005912">
    <property type="term" value="C:adherens junction"/>
    <property type="evidence" value="ECO:0000318"/>
    <property type="project" value="GO_Central"/>
</dbReference>
<feature type="domain" description="Cadherin" evidence="14">
    <location>
        <begin position="998"/>
        <end position="1099"/>
    </location>
</feature>
<dbReference type="OMA" id="FNIRENT"/>
<dbReference type="InterPro" id="IPR015919">
    <property type="entry name" value="Cadherin-like_sf"/>
</dbReference>
<feature type="domain" description="Cadherin" evidence="14">
    <location>
        <begin position="71"/>
        <end position="168"/>
    </location>
</feature>
<dbReference type="CDD" id="cd11304">
    <property type="entry name" value="Cadherin_repeat"/>
    <property type="match status" value="18"/>
</dbReference>
<dbReference type="SMART" id="SM00112">
    <property type="entry name" value="CA"/>
    <property type="match status" value="18"/>
</dbReference>
<evidence type="ECO:0000256" key="3">
    <source>
        <dbReference type="ARBA" id="ARBA00022536"/>
    </source>
</evidence>
<organism evidence="15 16">
    <name type="scientific">Nematostella vectensis</name>
    <name type="common">Starlet sea anemone</name>
    <dbReference type="NCBI Taxonomy" id="45351"/>
    <lineage>
        <taxon>Eukaryota</taxon>
        <taxon>Metazoa</taxon>
        <taxon>Cnidaria</taxon>
        <taxon>Anthozoa</taxon>
        <taxon>Hexacorallia</taxon>
        <taxon>Actiniaria</taxon>
        <taxon>Edwardsiidae</taxon>
        <taxon>Nematostella</taxon>
    </lineage>
</organism>
<dbReference type="EMBL" id="DS469529">
    <property type="protein sequence ID" value="EDO46189.1"/>
    <property type="molecule type" value="Genomic_DNA"/>
</dbReference>
<evidence type="ECO:0000256" key="1">
    <source>
        <dbReference type="ARBA" id="ARBA00004251"/>
    </source>
</evidence>
<dbReference type="eggNOG" id="KOG1219">
    <property type="taxonomic scope" value="Eukaryota"/>
</dbReference>
<evidence type="ECO:0000313" key="15">
    <source>
        <dbReference type="EMBL" id="EDO46189.1"/>
    </source>
</evidence>
<dbReference type="FunFam" id="2.60.40.60:FF:000094">
    <property type="entry name" value="protocadherin gamma-C4 isoform X2"/>
    <property type="match status" value="1"/>
</dbReference>
<protein>
    <recommendedName>
        <fullName evidence="14">Cadherin domain-containing protein</fullName>
    </recommendedName>
</protein>
<dbReference type="FunFam" id="2.60.40.60:FF:000299">
    <property type="entry name" value="Predicted protein"/>
    <property type="match status" value="1"/>
</dbReference>
<evidence type="ECO:0000256" key="5">
    <source>
        <dbReference type="ARBA" id="ARBA00022729"/>
    </source>
</evidence>
<feature type="domain" description="Cadherin" evidence="14">
    <location>
        <begin position="1204"/>
        <end position="1308"/>
    </location>
</feature>
<dbReference type="FunFam" id="2.60.40.60:FF:000020">
    <property type="entry name" value="Dachsous cadherin-related 1b"/>
    <property type="match status" value="7"/>
</dbReference>
<evidence type="ECO:0000256" key="9">
    <source>
        <dbReference type="ARBA" id="ARBA00022989"/>
    </source>
</evidence>
<dbReference type="FunFam" id="2.60.40.60:FF:000080">
    <property type="entry name" value="FAT atypical cadherin 1"/>
    <property type="match status" value="1"/>
</dbReference>
<comment type="subcellular location">
    <subcellularLocation>
        <location evidence="1">Cell membrane</location>
        <topology evidence="1">Single-pass type I membrane protein</topology>
    </subcellularLocation>
</comment>
<evidence type="ECO:0000313" key="16">
    <source>
        <dbReference type="Proteomes" id="UP000001593"/>
    </source>
</evidence>
<dbReference type="Gene3D" id="2.60.40.60">
    <property type="entry name" value="Cadherins"/>
    <property type="match status" value="19"/>
</dbReference>
<dbReference type="FunFam" id="2.60.40.60:FF:000181">
    <property type="entry name" value="Predicted protein"/>
    <property type="match status" value="1"/>
</dbReference>
<evidence type="ECO:0000256" key="8">
    <source>
        <dbReference type="ARBA" id="ARBA00022889"/>
    </source>
</evidence>
<feature type="domain" description="Cadherin" evidence="14">
    <location>
        <begin position="583"/>
        <end position="685"/>
    </location>
</feature>
<dbReference type="Proteomes" id="UP000001593">
    <property type="component" value="Unassembled WGS sequence"/>
</dbReference>
<dbReference type="InterPro" id="IPR020894">
    <property type="entry name" value="Cadherin_CS"/>
</dbReference>
<feature type="domain" description="Cadherin" evidence="14">
    <location>
        <begin position="1309"/>
        <end position="1412"/>
    </location>
</feature>
<evidence type="ECO:0000256" key="12">
    <source>
        <dbReference type="ARBA" id="ARBA00023180"/>
    </source>
</evidence>
<dbReference type="FunFam" id="2.60.40.60:FF:000013">
    <property type="entry name" value="Cadherin EGF LAG seven-pass G-type receptor"/>
    <property type="match status" value="1"/>
</dbReference>
<feature type="domain" description="Cadherin" evidence="14">
    <location>
        <begin position="1"/>
        <end position="70"/>
    </location>
</feature>
<evidence type="ECO:0000256" key="7">
    <source>
        <dbReference type="ARBA" id="ARBA00022837"/>
    </source>
</evidence>
<feature type="non-terminal residue" evidence="15">
    <location>
        <position position="1852"/>
    </location>
</feature>
<dbReference type="Pfam" id="PF00028">
    <property type="entry name" value="Cadherin"/>
    <property type="match status" value="18"/>
</dbReference>
<feature type="domain" description="Cadherin" evidence="14">
    <location>
        <begin position="790"/>
        <end position="894"/>
    </location>
</feature>
<dbReference type="PANTHER" id="PTHR24026">
    <property type="entry name" value="FAT ATYPICAL CADHERIN-RELATED"/>
    <property type="match status" value="1"/>
</dbReference>
<keyword evidence="8" id="KW-0130">Cell adhesion</keyword>
<dbReference type="FunFam" id="2.60.40.60:FF:000815">
    <property type="entry name" value="Cadherin EGF LAG seven-pass G-type receptor 2"/>
    <property type="match status" value="1"/>
</dbReference>
<dbReference type="STRING" id="45351.A7RQM0"/>
<feature type="domain" description="Cadherin" evidence="14">
    <location>
        <begin position="895"/>
        <end position="997"/>
    </location>
</feature>
<gene>
    <name evidence="15" type="ORF">NEMVEDRAFT_v1g30053</name>
</gene>
<dbReference type="PROSITE" id="PS00232">
    <property type="entry name" value="CADHERIN_1"/>
    <property type="match status" value="10"/>
</dbReference>
<dbReference type="GO" id="GO:0005886">
    <property type="term" value="C:plasma membrane"/>
    <property type="evidence" value="ECO:0000318"/>
    <property type="project" value="GO_Central"/>
</dbReference>
<dbReference type="GO" id="GO:0007156">
    <property type="term" value="P:homophilic cell adhesion via plasma membrane adhesion molecules"/>
    <property type="evidence" value="ECO:0007669"/>
    <property type="project" value="InterPro"/>
</dbReference>
<dbReference type="FunFam" id="2.60.40.60:FF:000005">
    <property type="entry name" value="Protocadherin 9"/>
    <property type="match status" value="1"/>
</dbReference>
<name>A7RQM0_NEMVE</name>
<evidence type="ECO:0000256" key="11">
    <source>
        <dbReference type="ARBA" id="ARBA00023157"/>
    </source>
</evidence>
<dbReference type="FunFam" id="2.60.40.60:FF:000032">
    <property type="entry name" value="FAT atypical cadherin 1"/>
    <property type="match status" value="1"/>
</dbReference>
<dbReference type="SUPFAM" id="SSF49313">
    <property type="entry name" value="Cadherin-like"/>
    <property type="match status" value="19"/>
</dbReference>
<feature type="domain" description="Cadherin" evidence="14">
    <location>
        <begin position="686"/>
        <end position="790"/>
    </location>
</feature>
<dbReference type="GO" id="GO:0007409">
    <property type="term" value="P:axonogenesis"/>
    <property type="evidence" value="ECO:0000318"/>
    <property type="project" value="GO_Central"/>
</dbReference>
<reference evidence="15 16" key="1">
    <citation type="journal article" date="2007" name="Science">
        <title>Sea anemone genome reveals ancestral eumetazoan gene repertoire and genomic organization.</title>
        <authorList>
            <person name="Putnam N.H."/>
            <person name="Srivastava M."/>
            <person name="Hellsten U."/>
            <person name="Dirks B."/>
            <person name="Chapman J."/>
            <person name="Salamov A."/>
            <person name="Terry A."/>
            <person name="Shapiro H."/>
            <person name="Lindquist E."/>
            <person name="Kapitonov V.V."/>
            <person name="Jurka J."/>
            <person name="Genikhovich G."/>
            <person name="Grigoriev I.V."/>
            <person name="Lucas S.M."/>
            <person name="Steele R.E."/>
            <person name="Finnerty J.R."/>
            <person name="Technau U."/>
            <person name="Martindale M.Q."/>
            <person name="Rokhsar D.S."/>
        </authorList>
    </citation>
    <scope>NUCLEOTIDE SEQUENCE [LARGE SCALE GENOMIC DNA]</scope>
    <source>
        <strain evidence="16">CH2 X CH6</strain>
    </source>
</reference>
<feature type="domain" description="Cadherin" evidence="14">
    <location>
        <begin position="272"/>
        <end position="376"/>
    </location>
</feature>
<proteinExistence type="predicted"/>
<dbReference type="FunFam" id="2.60.40.60:FF:000039">
    <property type="entry name" value="FAT atypical cadherin 3"/>
    <property type="match status" value="1"/>
</dbReference>
<dbReference type="FunFam" id="2.60.40.60:FF:000037">
    <property type="entry name" value="FAT atypical cadherin 1"/>
    <property type="match status" value="1"/>
</dbReference>
<evidence type="ECO:0000256" key="4">
    <source>
        <dbReference type="ARBA" id="ARBA00022692"/>
    </source>
</evidence>
<feature type="domain" description="Cadherin" evidence="14">
    <location>
        <begin position="377"/>
        <end position="478"/>
    </location>
</feature>
<feature type="non-terminal residue" evidence="15">
    <location>
        <position position="1"/>
    </location>
</feature>
<accession>A7RQM0</accession>